<feature type="transmembrane region" description="Helical" evidence="1">
    <location>
        <begin position="148"/>
        <end position="165"/>
    </location>
</feature>
<dbReference type="Pfam" id="PF04632">
    <property type="entry name" value="FUSC"/>
    <property type="match status" value="2"/>
</dbReference>
<protein>
    <submittedName>
        <fullName evidence="2">FUSC family protein</fullName>
    </submittedName>
</protein>
<evidence type="ECO:0000256" key="1">
    <source>
        <dbReference type="SAM" id="Phobius"/>
    </source>
</evidence>
<feature type="transmembrane region" description="Helical" evidence="1">
    <location>
        <begin position="90"/>
        <end position="108"/>
    </location>
</feature>
<keyword evidence="1" id="KW-0812">Transmembrane</keyword>
<accession>A0AAD2VTR1</accession>
<feature type="transmembrane region" description="Helical" evidence="1">
    <location>
        <begin position="114"/>
        <end position="136"/>
    </location>
</feature>
<feature type="transmembrane region" description="Helical" evidence="1">
    <location>
        <begin position="448"/>
        <end position="467"/>
    </location>
</feature>
<dbReference type="GO" id="GO:0005886">
    <property type="term" value="C:plasma membrane"/>
    <property type="evidence" value="ECO:0007669"/>
    <property type="project" value="InterPro"/>
</dbReference>
<comment type="caution">
    <text evidence="2">The sequence shown here is derived from an EMBL/GenBank/DDBJ whole genome shotgun (WGS) entry which is preliminary data.</text>
</comment>
<feature type="transmembrane region" description="Helical" evidence="1">
    <location>
        <begin position="314"/>
        <end position="336"/>
    </location>
</feature>
<dbReference type="AlphaFoldDB" id="A0AAD2VTR1"/>
<feature type="transmembrane region" description="Helical" evidence="1">
    <location>
        <begin position="394"/>
        <end position="412"/>
    </location>
</feature>
<feature type="transmembrane region" description="Helical" evidence="1">
    <location>
        <begin position="20"/>
        <end position="38"/>
    </location>
</feature>
<dbReference type="EMBL" id="ABEXCJ040000009">
    <property type="protein sequence ID" value="ELR5219172.1"/>
    <property type="molecule type" value="Genomic_DNA"/>
</dbReference>
<dbReference type="GO" id="GO:0022857">
    <property type="term" value="F:transmembrane transporter activity"/>
    <property type="evidence" value="ECO:0007669"/>
    <property type="project" value="InterPro"/>
</dbReference>
<feature type="transmembrane region" description="Helical" evidence="1">
    <location>
        <begin position="66"/>
        <end position="83"/>
    </location>
</feature>
<dbReference type="InterPro" id="IPR006726">
    <property type="entry name" value="PHBA_efflux_AaeB/fusaric-R"/>
</dbReference>
<feature type="transmembrane region" description="Helical" evidence="1">
    <location>
        <begin position="368"/>
        <end position="388"/>
    </location>
</feature>
<proteinExistence type="predicted"/>
<keyword evidence="1" id="KW-0472">Membrane</keyword>
<dbReference type="EMBL" id="ABEXCJ050000009">
    <property type="protein sequence ID" value="EMR4591359.1"/>
    <property type="molecule type" value="Genomic_DNA"/>
</dbReference>
<gene>
    <name evidence="3" type="ORF">M0K77_003718</name>
    <name evidence="2" type="ORF">M0K77_RS18590</name>
</gene>
<keyword evidence="1" id="KW-1133">Transmembrane helix</keyword>
<feature type="transmembrane region" description="Helical" evidence="1">
    <location>
        <begin position="273"/>
        <end position="293"/>
    </location>
</feature>
<feature type="transmembrane region" description="Helical" evidence="1">
    <location>
        <begin position="342"/>
        <end position="361"/>
    </location>
</feature>
<evidence type="ECO:0000313" key="2">
    <source>
        <dbReference type="EMBL" id="ELR5219172.1"/>
    </source>
</evidence>
<organism evidence="2">
    <name type="scientific">Providencia rettgeri</name>
    <dbReference type="NCBI Taxonomy" id="587"/>
    <lineage>
        <taxon>Bacteria</taxon>
        <taxon>Pseudomonadati</taxon>
        <taxon>Pseudomonadota</taxon>
        <taxon>Gammaproteobacteria</taxon>
        <taxon>Enterobacterales</taxon>
        <taxon>Morganellaceae</taxon>
        <taxon>Providencia</taxon>
    </lineage>
</organism>
<sequence length="618" mass="70870">MSKIITLLNSLGFNPARFRFAAITACASIAALFIAQYLELVHPQWAAMTVWASAQPWRENLLEKSWWRFAGTVFGVLAGAVLIQLHLIHPLLFIIGLASWLGMCSGIGQLQKGFVAYGTFLAGYSAVMVSMLSVHITDNLFMVAWDRLWTILVGVLSAVIFNFLFTPKREQDNVITLKNQIDTLFFQILHDSLEKKRPIKQYEIDHLWQTMASYEEILETHRIGWHYHRKQVAKARQTLMFQSQILLHLDKYQSIAPFYFPAKAPTNTQWKHILSLCPTGVLKTLLIPLYYAILGKSMKNIEKVDKLKLHQDRISAWHAFARSFMAIAVVGLLWLWTQWQVLAYLTLGLSVMLALFASLDYPAKFMKNIFTGQLLGAITALICTWYLWPFASSSWQMTFFIIPVIISGVVIFSHNRLILIAFDYIMVSLILLQPSYPFSLSLPQSIGNAIAIVSGPLVAMAAFAWIYPTNPTKRYQQLIYLSEQQFKQGITALIQGNKPSTTQFMHRLFSALLLAQKANLPHPPIFDFFITRQSIWLYLLILHKQFTHHTSKKRALIALEKRIQQNRVDSKKISILFSCLQHDEEMNEEIEQLKKYVKHYMKGNSANNMVNIYSNITL</sequence>
<name>A0AAD2VTR1_PRORE</name>
<reference evidence="2" key="1">
    <citation type="submission" date="2023-10" db="EMBL/GenBank/DDBJ databases">
        <authorList>
            <consortium name="Clinical and Environmental Microbiology Branch: Whole genome sequencing antimicrobial resistance pathogens in the healthcare setting"/>
        </authorList>
    </citation>
    <scope>NUCLEOTIDE SEQUENCE</scope>
    <source>
        <strain evidence="2">2020QW-00022</strain>
    </source>
</reference>
<evidence type="ECO:0000313" key="3">
    <source>
        <dbReference type="EMBL" id="EMR4591359.1"/>
    </source>
</evidence>